<reference evidence="2" key="1">
    <citation type="submission" date="2023-04" db="EMBL/GenBank/DDBJ databases">
        <title>Black Yeasts Isolated from many extreme environments.</title>
        <authorList>
            <person name="Coleine C."/>
            <person name="Stajich J.E."/>
            <person name="Selbmann L."/>
        </authorList>
    </citation>
    <scope>NUCLEOTIDE SEQUENCE</scope>
    <source>
        <strain evidence="2">CCFEE 5312</strain>
    </source>
</reference>
<accession>A0AAJ0D6R8</accession>
<dbReference type="EMBL" id="JAWDJX010000062">
    <property type="protein sequence ID" value="KAK3047432.1"/>
    <property type="molecule type" value="Genomic_DNA"/>
</dbReference>
<evidence type="ECO:0000313" key="3">
    <source>
        <dbReference type="Proteomes" id="UP001271007"/>
    </source>
</evidence>
<feature type="region of interest" description="Disordered" evidence="1">
    <location>
        <begin position="1"/>
        <end position="250"/>
    </location>
</feature>
<feature type="compositionally biased region" description="Low complexity" evidence="1">
    <location>
        <begin position="16"/>
        <end position="26"/>
    </location>
</feature>
<evidence type="ECO:0000313" key="2">
    <source>
        <dbReference type="EMBL" id="KAK3047432.1"/>
    </source>
</evidence>
<proteinExistence type="predicted"/>
<feature type="compositionally biased region" description="Basic and acidic residues" evidence="1">
    <location>
        <begin position="192"/>
        <end position="212"/>
    </location>
</feature>
<comment type="caution">
    <text evidence="2">The sequence shown here is derived from an EMBL/GenBank/DDBJ whole genome shotgun (WGS) entry which is preliminary data.</text>
</comment>
<sequence>MAQYMPPTAQQQPPGASRSRATSRASIKYHPDNPRNLQPPTPQPSAPMPIPAYVQQGGPTFAGQPFLGTPPVANAAYFGTPPGQSMGVTPPVNANYYGSSPGYFGTSPGRLHPQTQLHPGYPVMPNSGPPTSQSQPYTPPGVANRNYAGPSFVDQDGYMRPPRDTRRASATSTHSHRSGRSDRSHRSHHSSGRRDSQRPAPRRHSEVPRYSDDNDDSDDEGERRRRHSEGGERKPKPPKPHRPTWGDTVYGMFGIIKDALGPRDKY</sequence>
<evidence type="ECO:0000256" key="1">
    <source>
        <dbReference type="SAM" id="MobiDB-lite"/>
    </source>
</evidence>
<keyword evidence="3" id="KW-1185">Reference proteome</keyword>
<gene>
    <name evidence="2" type="ORF">LTR09_011180</name>
</gene>
<feature type="compositionally biased region" description="Pro residues" evidence="1">
    <location>
        <begin position="37"/>
        <end position="50"/>
    </location>
</feature>
<name>A0AAJ0D6R8_9PEZI</name>
<protein>
    <submittedName>
        <fullName evidence="2">Uncharacterized protein</fullName>
    </submittedName>
</protein>
<dbReference type="Proteomes" id="UP001271007">
    <property type="component" value="Unassembled WGS sequence"/>
</dbReference>
<organism evidence="2 3">
    <name type="scientific">Extremus antarcticus</name>
    <dbReference type="NCBI Taxonomy" id="702011"/>
    <lineage>
        <taxon>Eukaryota</taxon>
        <taxon>Fungi</taxon>
        <taxon>Dikarya</taxon>
        <taxon>Ascomycota</taxon>
        <taxon>Pezizomycotina</taxon>
        <taxon>Dothideomycetes</taxon>
        <taxon>Dothideomycetidae</taxon>
        <taxon>Mycosphaerellales</taxon>
        <taxon>Extremaceae</taxon>
        <taxon>Extremus</taxon>
    </lineage>
</organism>
<dbReference type="AlphaFoldDB" id="A0AAJ0D6R8"/>